<protein>
    <recommendedName>
        <fullName evidence="2">Serine aminopeptidase S33 domain-containing protein</fullName>
    </recommendedName>
</protein>
<comment type="caution">
    <text evidence="3">The sequence shown here is derived from an EMBL/GenBank/DDBJ whole genome shotgun (WGS) entry which is preliminary data.</text>
</comment>
<dbReference type="InterPro" id="IPR022742">
    <property type="entry name" value="Hydrolase_4"/>
</dbReference>
<dbReference type="Proteomes" id="UP001178507">
    <property type="component" value="Unassembled WGS sequence"/>
</dbReference>
<evidence type="ECO:0000259" key="2">
    <source>
        <dbReference type="Pfam" id="PF12146"/>
    </source>
</evidence>
<reference evidence="3" key="1">
    <citation type="submission" date="2023-08" db="EMBL/GenBank/DDBJ databases">
        <authorList>
            <person name="Chen Y."/>
            <person name="Shah S."/>
            <person name="Dougan E. K."/>
            <person name="Thang M."/>
            <person name="Chan C."/>
        </authorList>
    </citation>
    <scope>NUCLEOTIDE SEQUENCE</scope>
</reference>
<keyword evidence="1" id="KW-1133">Transmembrane helix</keyword>
<accession>A0AA36MWP0</accession>
<name>A0AA36MWP0_9DINO</name>
<proteinExistence type="predicted"/>
<dbReference type="Gene3D" id="3.40.50.1820">
    <property type="entry name" value="alpha/beta hydrolase"/>
    <property type="match status" value="1"/>
</dbReference>
<evidence type="ECO:0000256" key="1">
    <source>
        <dbReference type="SAM" id="Phobius"/>
    </source>
</evidence>
<sequence length="264" mass="29694">DWHGVFKDLEAFSEALFNVGGERPESDFNAGVPPEVLMQLRRLPLFIHGLSLGGMIGTFVGLRLQQHQHLRKIFRGAVLGAPALQVPLPPQAVVSFLRTCVLMVSHSRLWASWTRINRVVPCWGQYQMPACVSSSSKVDYTHSYVLSDAKQRTMAEMEMRDDAVRFPGLGLGWPHNMRWATAGAYSALFGTVEEELAKVEYPFLLLHDPEDQICLVGGSELFMKLSPSADKELVHLKLGGYHVLPFVDMEQYVTQMCSWILKHL</sequence>
<dbReference type="PANTHER" id="PTHR11614">
    <property type="entry name" value="PHOSPHOLIPASE-RELATED"/>
    <property type="match status" value="1"/>
</dbReference>
<dbReference type="AlphaFoldDB" id="A0AA36MWP0"/>
<feature type="non-terminal residue" evidence="3">
    <location>
        <position position="264"/>
    </location>
</feature>
<keyword evidence="1" id="KW-0812">Transmembrane</keyword>
<evidence type="ECO:0000313" key="3">
    <source>
        <dbReference type="EMBL" id="CAJ1383219.1"/>
    </source>
</evidence>
<feature type="domain" description="Serine aminopeptidase S33" evidence="2">
    <location>
        <begin position="41"/>
        <end position="244"/>
    </location>
</feature>
<keyword evidence="4" id="KW-1185">Reference proteome</keyword>
<dbReference type="Pfam" id="PF12146">
    <property type="entry name" value="Hydrolase_4"/>
    <property type="match status" value="1"/>
</dbReference>
<evidence type="ECO:0000313" key="4">
    <source>
        <dbReference type="Proteomes" id="UP001178507"/>
    </source>
</evidence>
<dbReference type="SUPFAM" id="SSF53474">
    <property type="entry name" value="alpha/beta-Hydrolases"/>
    <property type="match status" value="1"/>
</dbReference>
<keyword evidence="1" id="KW-0472">Membrane</keyword>
<dbReference type="InterPro" id="IPR051044">
    <property type="entry name" value="MAG_DAG_Lipase"/>
</dbReference>
<dbReference type="InterPro" id="IPR029058">
    <property type="entry name" value="AB_hydrolase_fold"/>
</dbReference>
<dbReference type="EMBL" id="CAUJNA010000997">
    <property type="protein sequence ID" value="CAJ1383219.1"/>
    <property type="molecule type" value="Genomic_DNA"/>
</dbReference>
<feature type="transmembrane region" description="Helical" evidence="1">
    <location>
        <begin position="43"/>
        <end position="62"/>
    </location>
</feature>
<organism evidence="3 4">
    <name type="scientific">Effrenium voratum</name>
    <dbReference type="NCBI Taxonomy" id="2562239"/>
    <lineage>
        <taxon>Eukaryota</taxon>
        <taxon>Sar</taxon>
        <taxon>Alveolata</taxon>
        <taxon>Dinophyceae</taxon>
        <taxon>Suessiales</taxon>
        <taxon>Symbiodiniaceae</taxon>
        <taxon>Effrenium</taxon>
    </lineage>
</organism>
<gene>
    <name evidence="3" type="ORF">EVOR1521_LOCUS10389</name>
</gene>